<dbReference type="Proteomes" id="UP001221838">
    <property type="component" value="Unassembled WGS sequence"/>
</dbReference>
<evidence type="ECO:0000256" key="9">
    <source>
        <dbReference type="SAM" id="MobiDB-lite"/>
    </source>
</evidence>
<dbReference type="SUPFAM" id="SSF55781">
    <property type="entry name" value="GAF domain-like"/>
    <property type="match status" value="1"/>
</dbReference>
<dbReference type="Pfam" id="PF00512">
    <property type="entry name" value="HisKA"/>
    <property type="match status" value="1"/>
</dbReference>
<dbReference type="InterPro" id="IPR011006">
    <property type="entry name" value="CheY-like_superfamily"/>
</dbReference>
<feature type="transmembrane region" description="Helical" evidence="10">
    <location>
        <begin position="197"/>
        <end position="219"/>
    </location>
</feature>
<dbReference type="InterPro" id="IPR005467">
    <property type="entry name" value="His_kinase_dom"/>
</dbReference>
<dbReference type="CDD" id="cd19410">
    <property type="entry name" value="HK9-like_sensor"/>
    <property type="match status" value="1"/>
</dbReference>
<keyword evidence="10" id="KW-0812">Transmembrane</keyword>
<dbReference type="SUPFAM" id="SSF55874">
    <property type="entry name" value="ATPase domain of HSP90 chaperone/DNA topoisomerase II/histidine kinase"/>
    <property type="match status" value="1"/>
</dbReference>
<feature type="compositionally biased region" description="Low complexity" evidence="9">
    <location>
        <begin position="718"/>
        <end position="743"/>
    </location>
</feature>
<dbReference type="CDD" id="cd17546">
    <property type="entry name" value="REC_hyHK_CKI1_RcsC-like"/>
    <property type="match status" value="1"/>
</dbReference>
<evidence type="ECO:0000313" key="14">
    <source>
        <dbReference type="Proteomes" id="UP001221838"/>
    </source>
</evidence>
<dbReference type="SUPFAM" id="SSF47384">
    <property type="entry name" value="Homodimeric domain of signal transducing histidine kinase"/>
    <property type="match status" value="1"/>
</dbReference>
<keyword evidence="10" id="KW-1133">Transmembrane helix</keyword>
<dbReference type="PANTHER" id="PTHR45339:SF1">
    <property type="entry name" value="HYBRID SIGNAL TRANSDUCTION HISTIDINE KINASE J"/>
    <property type="match status" value="1"/>
</dbReference>
<dbReference type="InterPro" id="IPR003018">
    <property type="entry name" value="GAF"/>
</dbReference>
<dbReference type="CDD" id="cd00156">
    <property type="entry name" value="REC"/>
    <property type="match status" value="1"/>
</dbReference>
<dbReference type="InterPro" id="IPR029016">
    <property type="entry name" value="GAF-like_dom_sf"/>
</dbReference>
<dbReference type="EMBL" id="JAQNDM010000002">
    <property type="protein sequence ID" value="MDC0714685.1"/>
    <property type="molecule type" value="Genomic_DNA"/>
</dbReference>
<dbReference type="CDD" id="cd16922">
    <property type="entry name" value="HATPase_EvgS-ArcB-TorS-like"/>
    <property type="match status" value="1"/>
</dbReference>
<comment type="catalytic activity">
    <reaction evidence="1">
        <text>ATP + protein L-histidine = ADP + protein N-phospho-L-histidine.</text>
        <dbReference type="EC" id="2.7.13.3"/>
    </reaction>
</comment>
<dbReference type="InterPro" id="IPR007891">
    <property type="entry name" value="CHASE3"/>
</dbReference>
<dbReference type="PROSITE" id="PS50110">
    <property type="entry name" value="RESPONSE_REGULATORY"/>
    <property type="match status" value="3"/>
</dbReference>
<evidence type="ECO:0000256" key="2">
    <source>
        <dbReference type="ARBA" id="ARBA00012438"/>
    </source>
</evidence>
<evidence type="ECO:0000256" key="3">
    <source>
        <dbReference type="ARBA" id="ARBA00022553"/>
    </source>
</evidence>
<feature type="domain" description="Response regulatory" evidence="12">
    <location>
        <begin position="786"/>
        <end position="899"/>
    </location>
</feature>
<proteinExistence type="predicted"/>
<dbReference type="SUPFAM" id="SSF52172">
    <property type="entry name" value="CheY-like"/>
    <property type="match status" value="3"/>
</dbReference>
<reference evidence="13 14" key="1">
    <citation type="submission" date="2022-11" db="EMBL/GenBank/DDBJ databases">
        <title>Minimal conservation of predation-associated metabolite biosynthetic gene clusters underscores biosynthetic potential of Myxococcota including descriptions for ten novel species: Archangium lansinium sp. nov., Myxococcus landrumus sp. nov., Nannocystis bai.</title>
        <authorList>
            <person name="Ahearne A."/>
            <person name="Stevens C."/>
            <person name="Dowd S."/>
        </authorList>
    </citation>
    <scope>NUCLEOTIDE SEQUENCE [LARGE SCALE GENOMIC DNA]</scope>
    <source>
        <strain evidence="13 14">NCWAL01</strain>
    </source>
</reference>
<dbReference type="SMART" id="SM00065">
    <property type="entry name" value="GAF"/>
    <property type="match status" value="1"/>
</dbReference>
<keyword evidence="8" id="KW-0175">Coiled coil</keyword>
<dbReference type="Pfam" id="PF00072">
    <property type="entry name" value="Response_reg"/>
    <property type="match status" value="3"/>
</dbReference>
<dbReference type="InterPro" id="IPR003661">
    <property type="entry name" value="HisK_dim/P_dom"/>
</dbReference>
<evidence type="ECO:0000259" key="12">
    <source>
        <dbReference type="PROSITE" id="PS50110"/>
    </source>
</evidence>
<keyword evidence="5" id="KW-0418">Kinase</keyword>
<dbReference type="PANTHER" id="PTHR45339">
    <property type="entry name" value="HYBRID SIGNAL TRANSDUCTION HISTIDINE KINASE J"/>
    <property type="match status" value="1"/>
</dbReference>
<evidence type="ECO:0000256" key="10">
    <source>
        <dbReference type="SAM" id="Phobius"/>
    </source>
</evidence>
<dbReference type="InterPro" id="IPR036097">
    <property type="entry name" value="HisK_dim/P_sf"/>
</dbReference>
<feature type="domain" description="Histidine kinase" evidence="11">
    <location>
        <begin position="489"/>
        <end position="709"/>
    </location>
</feature>
<name>A0ABT5DLZ1_9BACT</name>
<dbReference type="Gene3D" id="3.30.450.40">
    <property type="match status" value="1"/>
</dbReference>
<dbReference type="SMART" id="SM00448">
    <property type="entry name" value="REC"/>
    <property type="match status" value="3"/>
</dbReference>
<feature type="domain" description="Response regulatory" evidence="12">
    <location>
        <begin position="908"/>
        <end position="1024"/>
    </location>
</feature>
<keyword evidence="10" id="KW-0472">Membrane</keyword>
<evidence type="ECO:0000256" key="4">
    <source>
        <dbReference type="ARBA" id="ARBA00022679"/>
    </source>
</evidence>
<dbReference type="PRINTS" id="PR00344">
    <property type="entry name" value="BCTRLSENSOR"/>
</dbReference>
<feature type="coiled-coil region" evidence="8">
    <location>
        <begin position="389"/>
        <end position="479"/>
    </location>
</feature>
<evidence type="ECO:0000313" key="13">
    <source>
        <dbReference type="EMBL" id="MDC0714685.1"/>
    </source>
</evidence>
<feature type="modified residue" description="4-aspartylphosphate" evidence="7">
    <location>
        <position position="1109"/>
    </location>
</feature>
<keyword evidence="14" id="KW-1185">Reference proteome</keyword>
<feature type="modified residue" description="4-aspartylphosphate" evidence="7">
    <location>
        <position position="957"/>
    </location>
</feature>
<dbReference type="InterPro" id="IPR003594">
    <property type="entry name" value="HATPase_dom"/>
</dbReference>
<dbReference type="EC" id="2.7.13.3" evidence="2"/>
<dbReference type="Gene3D" id="3.40.50.2300">
    <property type="match status" value="3"/>
</dbReference>
<dbReference type="InterPro" id="IPR001789">
    <property type="entry name" value="Sig_transdc_resp-reg_receiver"/>
</dbReference>
<dbReference type="Pfam" id="PF13185">
    <property type="entry name" value="GAF_2"/>
    <property type="match status" value="1"/>
</dbReference>
<comment type="caution">
    <text evidence="13">The sequence shown here is derived from an EMBL/GenBank/DDBJ whole genome shotgun (WGS) entry which is preliminary data.</text>
</comment>
<accession>A0ABT5DLZ1</accession>
<feature type="modified residue" description="4-aspartylphosphate" evidence="7">
    <location>
        <position position="835"/>
    </location>
</feature>
<keyword evidence="6" id="KW-0902">Two-component regulatory system</keyword>
<evidence type="ECO:0000256" key="6">
    <source>
        <dbReference type="ARBA" id="ARBA00023012"/>
    </source>
</evidence>
<protein>
    <recommendedName>
        <fullName evidence="2">histidine kinase</fullName>
        <ecNumber evidence="2">2.7.13.3</ecNumber>
    </recommendedName>
</protein>
<sequence>MKASPPSGVQPLGVSRFGPLLPPAIFAGFVVAALAVLLIAVLSYRSLQDRLSTGEMVTHTLEVVERLEALLSLVKDAETGQRGFLLTGADSYMEPYSSAEASIPGQLKYLQELLSDNARQQIRLVEVERLIADKMRELNETIRLHREGKSAAALTLVRTDKGKVLMDRIRETVEEMEKEERGLLSTRNRELQQSATNALLITWAGSLLLLVLIGVAGYMTSRDFRARSIQSWLQSGQAALSGRMQGDQRLAQLGENVLQFLAGYLNAQVAAIYLAEPMGTFRRFAGYALPAGFDARNETLRPGEGLLGQAIRERRVFHLRDVPEGYLPISSSLGRGSPRQLLVVPAQVDGGVNAVVELGFLHAVHPSDLEFLQRVSESIGIAVRSAHDRTRLEELLEETQRQTEELQAQQEELRVSNEEIEEQSRVLRESQARMESQQAELEQTNVQLEEQTQLLAKQKDDLTNAQGTLEQKAVELERTSRYKSEFLANMSHELRTPLNSSLILAKLLADNKEGNLTGEQVKFAQTISSAGNDLLALINDILDLSRIEAGKVEVQPEVVILRRTVEALLRTFQPVAQERKLGFSITVQEDVVEKLETDPQRFGQILRNLLSNAFKFTEKGEVSLRVFPSGPGKVGFAVRDTGIGIAPHQQGLIFEAFRQADGSTHRKYGGSGLGLSISRDLARLLGGEVTVQSQPGEGSTFTLTLPVVFSRAGSPTEGMSAPGGASAFAGAPQGRPAPAPAMALSTPPPTAPLEPARLEPARLEPARLESAGLEDDRERISADSRVILVAEDDMRFAAILRDLARELGFLCIVTGTGGTALTAALSYRPSAILLDMNLPDHSGLAVLDQLKRNAKTRHIPVHVVSVADYSREALELGAVGYALKPVKREQLVEAFHKLETKFSQGLRRVLVLEDDERQREGLQRLLESEDVEIVGVATAGEALQQLQQHTFDCMVMDLHLPDLSGDELLEKMALQEDVSFPPVIVYTGHSLTRDEEQRLRRFSRSIIIKGVRSPERLLDEVALFLHQVESKMPPERQRMLQVARDREAALEGRRILVVEDDVRNVFALSSVLEPRGAKVEIARNGREALEFLTRSMAQPAKSVDLVLMDIMMPEMDGITAMREIRKRSEWSKLPIIALTAKAMRDDQEKCLAAGANDYIAKPLDVEKLLSLIRVWMPK</sequence>
<dbReference type="RefSeq" id="WP_272145377.1">
    <property type="nucleotide sequence ID" value="NZ_JAQNDM010000002.1"/>
</dbReference>
<dbReference type="InterPro" id="IPR004358">
    <property type="entry name" value="Sig_transdc_His_kin-like_C"/>
</dbReference>
<dbReference type="InterPro" id="IPR036890">
    <property type="entry name" value="HATPase_C_sf"/>
</dbReference>
<dbReference type="SMART" id="SM00388">
    <property type="entry name" value="HisKA"/>
    <property type="match status" value="1"/>
</dbReference>
<dbReference type="Pfam" id="PF02518">
    <property type="entry name" value="HATPase_c"/>
    <property type="match status" value="1"/>
</dbReference>
<organism evidence="13 14">
    <name type="scientific">Stigmatella ashevillensis</name>
    <dbReference type="NCBI Taxonomy" id="2995309"/>
    <lineage>
        <taxon>Bacteria</taxon>
        <taxon>Pseudomonadati</taxon>
        <taxon>Myxococcota</taxon>
        <taxon>Myxococcia</taxon>
        <taxon>Myxococcales</taxon>
        <taxon>Cystobacterineae</taxon>
        <taxon>Archangiaceae</taxon>
        <taxon>Stigmatella</taxon>
    </lineage>
</organism>
<evidence type="ECO:0000256" key="5">
    <source>
        <dbReference type="ARBA" id="ARBA00022777"/>
    </source>
</evidence>
<gene>
    <name evidence="13" type="ORF">POL68_39920</name>
</gene>
<evidence type="ECO:0000256" key="8">
    <source>
        <dbReference type="SAM" id="Coils"/>
    </source>
</evidence>
<evidence type="ECO:0000256" key="7">
    <source>
        <dbReference type="PROSITE-ProRule" id="PRU00169"/>
    </source>
</evidence>
<dbReference type="Gene3D" id="3.30.565.10">
    <property type="entry name" value="Histidine kinase-like ATPase, C-terminal domain"/>
    <property type="match status" value="1"/>
</dbReference>
<keyword evidence="3 7" id="KW-0597">Phosphoprotein</keyword>
<feature type="transmembrane region" description="Helical" evidence="10">
    <location>
        <begin position="20"/>
        <end position="42"/>
    </location>
</feature>
<dbReference type="Pfam" id="PF05227">
    <property type="entry name" value="CHASE3"/>
    <property type="match status" value="1"/>
</dbReference>
<dbReference type="CDD" id="cd00082">
    <property type="entry name" value="HisKA"/>
    <property type="match status" value="1"/>
</dbReference>
<dbReference type="Gene3D" id="1.10.287.130">
    <property type="match status" value="1"/>
</dbReference>
<dbReference type="PROSITE" id="PS50109">
    <property type="entry name" value="HIS_KIN"/>
    <property type="match status" value="1"/>
</dbReference>
<dbReference type="SMART" id="SM00387">
    <property type="entry name" value="HATPase_c"/>
    <property type="match status" value="1"/>
</dbReference>
<feature type="domain" description="Response regulatory" evidence="12">
    <location>
        <begin position="1054"/>
        <end position="1176"/>
    </location>
</feature>
<feature type="region of interest" description="Disordered" evidence="9">
    <location>
        <begin position="714"/>
        <end position="752"/>
    </location>
</feature>
<keyword evidence="4" id="KW-0808">Transferase</keyword>
<evidence type="ECO:0000256" key="1">
    <source>
        <dbReference type="ARBA" id="ARBA00000085"/>
    </source>
</evidence>
<evidence type="ECO:0000259" key="11">
    <source>
        <dbReference type="PROSITE" id="PS50109"/>
    </source>
</evidence>